<comment type="caution">
    <text evidence="1">The sequence shown here is derived from an EMBL/GenBank/DDBJ whole genome shotgun (WGS) entry which is preliminary data.</text>
</comment>
<accession>A0A9J6A119</accession>
<protein>
    <submittedName>
        <fullName evidence="1">Uncharacterized protein</fullName>
    </submittedName>
</protein>
<evidence type="ECO:0000313" key="1">
    <source>
        <dbReference type="EMBL" id="KAG5617978.1"/>
    </source>
</evidence>
<dbReference type="Proteomes" id="UP000824120">
    <property type="component" value="Chromosome 3"/>
</dbReference>
<sequence length="83" mass="9439">MQSGAFAYHIPGHAPGLLNDWEVEKVAALLEKLVGMIITTTATYKIMWKHSKDGVFSVNIAYKRGLMGMTGALKYNWNYFWKK</sequence>
<dbReference type="OrthoDB" id="649363at2759"/>
<gene>
    <name evidence="1" type="ORF">H5410_017802</name>
</gene>
<evidence type="ECO:0000313" key="2">
    <source>
        <dbReference type="Proteomes" id="UP000824120"/>
    </source>
</evidence>
<dbReference type="AlphaFoldDB" id="A0A9J6A119"/>
<reference evidence="1 2" key="1">
    <citation type="submission" date="2020-09" db="EMBL/GenBank/DDBJ databases">
        <title>De no assembly of potato wild relative species, Solanum commersonii.</title>
        <authorList>
            <person name="Cho K."/>
        </authorList>
    </citation>
    <scope>NUCLEOTIDE SEQUENCE [LARGE SCALE GENOMIC DNA]</scope>
    <source>
        <strain evidence="1">LZ3.2</strain>
        <tissue evidence="1">Leaf</tissue>
    </source>
</reference>
<organism evidence="1 2">
    <name type="scientific">Solanum commersonii</name>
    <name type="common">Commerson's wild potato</name>
    <name type="synonym">Commerson's nightshade</name>
    <dbReference type="NCBI Taxonomy" id="4109"/>
    <lineage>
        <taxon>Eukaryota</taxon>
        <taxon>Viridiplantae</taxon>
        <taxon>Streptophyta</taxon>
        <taxon>Embryophyta</taxon>
        <taxon>Tracheophyta</taxon>
        <taxon>Spermatophyta</taxon>
        <taxon>Magnoliopsida</taxon>
        <taxon>eudicotyledons</taxon>
        <taxon>Gunneridae</taxon>
        <taxon>Pentapetalae</taxon>
        <taxon>asterids</taxon>
        <taxon>lamiids</taxon>
        <taxon>Solanales</taxon>
        <taxon>Solanaceae</taxon>
        <taxon>Solanoideae</taxon>
        <taxon>Solaneae</taxon>
        <taxon>Solanum</taxon>
    </lineage>
</organism>
<proteinExistence type="predicted"/>
<dbReference type="EMBL" id="JACXVP010000003">
    <property type="protein sequence ID" value="KAG5617978.1"/>
    <property type="molecule type" value="Genomic_DNA"/>
</dbReference>
<keyword evidence="2" id="KW-1185">Reference proteome</keyword>
<name>A0A9J6A119_SOLCO</name>